<comment type="caution">
    <text evidence="1">The sequence shown here is derived from an EMBL/GenBank/DDBJ whole genome shotgun (WGS) entry which is preliminary data.</text>
</comment>
<reference evidence="1 2" key="1">
    <citation type="submission" date="2012-10" db="EMBL/GenBank/DDBJ databases">
        <authorList>
            <person name="Harkins D.M."/>
            <person name="Durkin A.S."/>
            <person name="Brinkac L.M."/>
            <person name="Selengut J.D."/>
            <person name="Sanka R."/>
            <person name="DePew J."/>
            <person name="Purushe J."/>
            <person name="Peacock S.J."/>
            <person name="Thaipadungpanit J."/>
            <person name="Wuthiekanun V.W."/>
            <person name="Day N.P."/>
            <person name="Vinetz J.M."/>
            <person name="Sutton G.G."/>
            <person name="Nelson W.C."/>
            <person name="Fouts D.E."/>
        </authorList>
    </citation>
    <scope>NUCLEOTIDE SEQUENCE [LARGE SCALE GENOMIC DNA]</scope>
    <source>
        <strain evidence="1 2">H1</strain>
    </source>
</reference>
<evidence type="ECO:0000313" key="1">
    <source>
        <dbReference type="EMBL" id="EKO15800.1"/>
    </source>
</evidence>
<organism evidence="1 2">
    <name type="scientific">Leptospira kirschneri str. H1</name>
    <dbReference type="NCBI Taxonomy" id="1049966"/>
    <lineage>
        <taxon>Bacteria</taxon>
        <taxon>Pseudomonadati</taxon>
        <taxon>Spirochaetota</taxon>
        <taxon>Spirochaetia</taxon>
        <taxon>Leptospirales</taxon>
        <taxon>Leptospiraceae</taxon>
        <taxon>Leptospira</taxon>
    </lineage>
</organism>
<dbReference type="Proteomes" id="UP000006253">
    <property type="component" value="Unassembled WGS sequence"/>
</dbReference>
<protein>
    <submittedName>
        <fullName evidence="1">Uncharacterized protein</fullName>
    </submittedName>
</protein>
<gene>
    <name evidence="1" type="ORF">LEP1GSC081_3373</name>
</gene>
<evidence type="ECO:0000313" key="2">
    <source>
        <dbReference type="Proteomes" id="UP000006253"/>
    </source>
</evidence>
<proteinExistence type="predicted"/>
<name>A0A0E2B3S9_9LEPT</name>
<dbReference type="AlphaFoldDB" id="A0A0E2B3S9"/>
<dbReference type="EMBL" id="AHMY02000040">
    <property type="protein sequence ID" value="EKO15800.1"/>
    <property type="molecule type" value="Genomic_DNA"/>
</dbReference>
<accession>A0A0E2B3S9</accession>
<sequence>MFQGKESLFIRPVTDLFLFLELYSNSNFDKDLHSVKKEFIPLYVFLKNPCGYVLK</sequence>